<proteinExistence type="predicted"/>
<reference evidence="1 2" key="1">
    <citation type="submission" date="2019-09" db="EMBL/GenBank/DDBJ databases">
        <title>NBRP : Genome information of microbial organism related human and environment.</title>
        <authorList>
            <person name="Hattori M."/>
            <person name="Oshima K."/>
            <person name="Inaba H."/>
            <person name="Suda W."/>
            <person name="Sakamoto M."/>
            <person name="Iino T."/>
            <person name="Kitahara M."/>
            <person name="Oshida Y."/>
            <person name="Iida T."/>
            <person name="Kudo T."/>
            <person name="Itoh T."/>
            <person name="Ohkuma M."/>
        </authorList>
    </citation>
    <scope>NUCLEOTIDE SEQUENCE [LARGE SCALE GENOMIC DNA]</scope>
    <source>
        <strain evidence="1 2">Q-1</strain>
    </source>
</reference>
<gene>
    <name evidence="1" type="ORF">JCM17846_09170</name>
</gene>
<comment type="caution">
    <text evidence="1">The sequence shown here is derived from an EMBL/GenBank/DDBJ whole genome shotgun (WGS) entry which is preliminary data.</text>
</comment>
<evidence type="ECO:0000313" key="2">
    <source>
        <dbReference type="Proteomes" id="UP000324996"/>
    </source>
</evidence>
<protein>
    <submittedName>
        <fullName evidence="1">Uncharacterized protein</fullName>
    </submittedName>
</protein>
<evidence type="ECO:0000313" key="1">
    <source>
        <dbReference type="EMBL" id="GER03235.1"/>
    </source>
</evidence>
<keyword evidence="2" id="KW-1185">Reference proteome</keyword>
<dbReference type="EMBL" id="BKCN01000003">
    <property type="protein sequence ID" value="GER03235.1"/>
    <property type="molecule type" value="Genomic_DNA"/>
</dbReference>
<dbReference type="Proteomes" id="UP000324996">
    <property type="component" value="Unassembled WGS sequence"/>
</dbReference>
<accession>A0A5A7N6G4</accession>
<sequence length="57" mass="6568">MSDDETALCGGNLSNDHEGIFDMMAFMAFFSIKFDHERGDHDRNEPILFDRLSLMRA</sequence>
<name>A0A5A7N6G4_9PROT</name>
<organism evidence="1 2">
    <name type="scientific">Iodidimonas nitroreducens</name>
    <dbReference type="NCBI Taxonomy" id="1236968"/>
    <lineage>
        <taxon>Bacteria</taxon>
        <taxon>Pseudomonadati</taxon>
        <taxon>Pseudomonadota</taxon>
        <taxon>Alphaproteobacteria</taxon>
        <taxon>Iodidimonadales</taxon>
        <taxon>Iodidimonadaceae</taxon>
        <taxon>Iodidimonas</taxon>
    </lineage>
</organism>
<dbReference type="AlphaFoldDB" id="A0A5A7N6G4"/>